<reference evidence="2" key="1">
    <citation type="journal article" date="2019" name="PLoS Negl. Trop. Dis.">
        <title>Revisiting the worldwide diversity of Leptospira species in the environment.</title>
        <authorList>
            <person name="Vincent A.T."/>
            <person name="Schiettekatte O."/>
            <person name="Bourhy P."/>
            <person name="Veyrier F.J."/>
            <person name="Picardeau M."/>
        </authorList>
    </citation>
    <scope>NUCLEOTIDE SEQUENCE [LARGE SCALE GENOMIC DNA]</scope>
    <source>
        <strain evidence="2">201702476</strain>
    </source>
</reference>
<dbReference type="Pfam" id="PF01590">
    <property type="entry name" value="GAF"/>
    <property type="match status" value="1"/>
</dbReference>
<dbReference type="InterPro" id="IPR001932">
    <property type="entry name" value="PPM-type_phosphatase-like_dom"/>
</dbReference>
<dbReference type="OrthoDB" id="9801841at2"/>
<accession>A0A4R9K961</accession>
<dbReference type="SUPFAM" id="SSF55781">
    <property type="entry name" value="GAF domain-like"/>
    <property type="match status" value="1"/>
</dbReference>
<dbReference type="SUPFAM" id="SSF52540">
    <property type="entry name" value="P-loop containing nucleoside triphosphate hydrolases"/>
    <property type="match status" value="1"/>
</dbReference>
<dbReference type="InterPro" id="IPR003018">
    <property type="entry name" value="GAF"/>
</dbReference>
<dbReference type="Gene3D" id="1.10.510.10">
    <property type="entry name" value="Transferase(Phosphotransferase) domain 1"/>
    <property type="match status" value="1"/>
</dbReference>
<name>A0A4R9K961_9LEPT</name>
<dbReference type="InterPro" id="IPR029016">
    <property type="entry name" value="GAF-like_dom_sf"/>
</dbReference>
<dbReference type="PANTHER" id="PTHR43642">
    <property type="entry name" value="HYBRID SIGNAL TRANSDUCTION HISTIDINE KINASE G"/>
    <property type="match status" value="1"/>
</dbReference>
<dbReference type="Gene3D" id="3.30.450.40">
    <property type="match status" value="1"/>
</dbReference>
<dbReference type="SUPFAM" id="SSF48452">
    <property type="entry name" value="TPR-like"/>
    <property type="match status" value="1"/>
</dbReference>
<dbReference type="PROSITE" id="PS00108">
    <property type="entry name" value="PROTEIN_KINASE_ST"/>
    <property type="match status" value="1"/>
</dbReference>
<evidence type="ECO:0000313" key="3">
    <source>
        <dbReference type="Proteomes" id="UP000297693"/>
    </source>
</evidence>
<protein>
    <submittedName>
        <fullName evidence="2">GAF domain-containing protein</fullName>
    </submittedName>
</protein>
<gene>
    <name evidence="2" type="ORF">EHQ58_04970</name>
</gene>
<dbReference type="Pfam" id="PF07228">
    <property type="entry name" value="SpoIIE"/>
    <property type="match status" value="1"/>
</dbReference>
<keyword evidence="3" id="KW-1185">Reference proteome</keyword>
<evidence type="ECO:0000259" key="1">
    <source>
        <dbReference type="PROSITE" id="PS50011"/>
    </source>
</evidence>
<dbReference type="InterPro" id="IPR000719">
    <property type="entry name" value="Prot_kinase_dom"/>
</dbReference>
<dbReference type="SMART" id="SM00220">
    <property type="entry name" value="S_TKc"/>
    <property type="match status" value="1"/>
</dbReference>
<comment type="caution">
    <text evidence="2">The sequence shown here is derived from an EMBL/GenBank/DDBJ whole genome shotgun (WGS) entry which is preliminary data.</text>
</comment>
<organism evidence="2 3">
    <name type="scientific">Leptospira ognonensis</name>
    <dbReference type="NCBI Taxonomy" id="2484945"/>
    <lineage>
        <taxon>Bacteria</taxon>
        <taxon>Pseudomonadati</taxon>
        <taxon>Spirochaetota</taxon>
        <taxon>Spirochaetia</taxon>
        <taxon>Leptospirales</taxon>
        <taxon>Leptospiraceae</taxon>
        <taxon>Leptospira</taxon>
    </lineage>
</organism>
<dbReference type="InterPro" id="IPR027417">
    <property type="entry name" value="P-loop_NTPase"/>
</dbReference>
<dbReference type="InterPro" id="IPR011990">
    <property type="entry name" value="TPR-like_helical_dom_sf"/>
</dbReference>
<dbReference type="Gene3D" id="1.25.40.10">
    <property type="entry name" value="Tetratricopeptide repeat domain"/>
    <property type="match status" value="2"/>
</dbReference>
<dbReference type="Pfam" id="PF13191">
    <property type="entry name" value="AAA_16"/>
    <property type="match status" value="1"/>
</dbReference>
<dbReference type="SUPFAM" id="SSF56112">
    <property type="entry name" value="Protein kinase-like (PK-like)"/>
    <property type="match status" value="1"/>
</dbReference>
<dbReference type="InterPro" id="IPR008271">
    <property type="entry name" value="Ser/Thr_kinase_AS"/>
</dbReference>
<proteinExistence type="predicted"/>
<dbReference type="PANTHER" id="PTHR43642:SF1">
    <property type="entry name" value="HYBRID SIGNAL TRANSDUCTION HISTIDINE KINASE G"/>
    <property type="match status" value="1"/>
</dbReference>
<dbReference type="InterPro" id="IPR036457">
    <property type="entry name" value="PPM-type-like_dom_sf"/>
</dbReference>
<dbReference type="InterPro" id="IPR053159">
    <property type="entry name" value="Hybrid_Histidine_Kinase"/>
</dbReference>
<dbReference type="PROSITE" id="PS50011">
    <property type="entry name" value="PROTEIN_KINASE_DOM"/>
    <property type="match status" value="1"/>
</dbReference>
<dbReference type="InterPro" id="IPR041664">
    <property type="entry name" value="AAA_16"/>
</dbReference>
<dbReference type="CDD" id="cd14014">
    <property type="entry name" value="STKc_PknB_like"/>
    <property type="match status" value="1"/>
</dbReference>
<evidence type="ECO:0000313" key="2">
    <source>
        <dbReference type="EMBL" id="TGL61960.1"/>
    </source>
</evidence>
<feature type="domain" description="Protein kinase" evidence="1">
    <location>
        <begin position="9"/>
        <end position="265"/>
    </location>
</feature>
<dbReference type="InterPro" id="IPR011009">
    <property type="entry name" value="Kinase-like_dom_sf"/>
</dbReference>
<dbReference type="SMART" id="SM00065">
    <property type="entry name" value="GAF"/>
    <property type="match status" value="1"/>
</dbReference>
<dbReference type="Proteomes" id="UP000297693">
    <property type="component" value="Unassembled WGS sequence"/>
</dbReference>
<dbReference type="EMBL" id="RQGD01000014">
    <property type="protein sequence ID" value="TGL61960.1"/>
    <property type="molecule type" value="Genomic_DNA"/>
</dbReference>
<sequence length="1887" mass="215198">MGMLAIGGCQNLELIHAGARNTIYRGFQNGLPIILKVLQKEYPTSAELENFTIEYNILLNFHSKRIISPISLEKINNTLGIVFADIGGKSISNFISESVSIEKKIEIFLKSLEGLNEIHKSELVHRDIKIQNIIYNDLTGDLQIIDFGSASRLTKQNTFVSMHSSMEGTLAYISPEQTGRMNRRVDYRTDFYSLGVTFYQMFTGSVPFLYNDPLELIHAHIAKSPISPYEKNRTPKVISSIIMKLMEKDPENRYQSVNGILHDLEICKKHLIENGLDGLKAFEMSIGENDFSGRFQIPEKLYGRETELNQILTQFKEVSNGKTSLVLVSGKSGIGKTSLVNEIKKPVTESRGYFISGKFDLLKRTIPYRAISQSFQSLFQQILTENESSIQKWRTSLLKSLGNNAKLIIDLIPELESILGEQPATVPLPTEESQNRFNDVFQNFLSSLGKNDRPLVIFLDDLQWADAPSLQLIQRILLNTEIKNLLLILSYRDNEIFAGDPFSLMLENLKKQGYSFSEIFLEPIKSSDIQNLVSETIACEEKEAREIANVLLSKTKGNPFFINALFSDYFEKDLIHFENNKWKIYLSKIENEKIAENVIDFMIEKIQDLSPDHLEILEFAACVGNWFKLDVFVHIINRPDYDVKGALINLTNEGYLKQNESEVNFIHDKIREAAYSLVSEEIRSLHHYNIAKGYIRLLDRYKLDDHIFTIVNQLNQGISHIKTDEEIRRHIEFNILAGKKALASNAHDAAAGFFNMATRNILESSWESDYQQTLDLYGNLAKAEYLSKNYSAAEEIFNIILLKAKGASDKIVVYDLKSSLYVSQNRMDDALDIFKKAVKTLGIRLPSNPSELSPLPEIIKFKFKFGKRSIDSLYDAPLLKDTDANTILHLLNSAIPPAFITQPALFPVIILKMVNLSLRKGNSPFGAFAYVLFGVVQGSGLGDYSAGYEFARLGLRLLSKFQEEAKSVECKTRFIFATMVSHWKVHPREGESEYLKSIASGRESGDLQYTSYAINNMHFQKLLMRQNLIEVRDSFNKYDKLFQNLKQYNAYQLFQMNKQFIQNLSEDVEDRLALRGEYFREEEVLPEWIQANNANALFDYFLTKSRLEYFFGDKKKALEYSFKADPYEVAMMGMMFVPEHVFFNSLIIVSLYQDGTAKEKKLFKKRLQKNLKRLKVWSSQSEASYGAKYLLCDALIFLINGDGMFAISKLKKSVEIARKYEFVLEEAIANEWIARIWETRGEEAYARLHLTDAKYCYAKWGCKIKAEQLNVTFEKNKSRFLETDQSAVKPDIKHTMLASQSSNTNQFDLVSVIKASQAISSEIQLSNLLETMMKILFENAGAESGMFLLNRNEGWRIEAVGNFNRDEIVTLQGLPLIESEKFPINIINFVIRTKRLVLLDDAKNSGMFVSDPYVESNNSKSVLCYPIINHGNFIGIIYLENNLLKSAFTEERVEVLKVLSAQIGMSVENSLLFANLEENVKERTKNLNDALVAVSSLKEQQDMDYYLNTLLVEPLGLNNASSKHVEVEFFLKQKKTFQFRGNDYELGGDINISDNMKIAGRSYTVFLNGDAMGKSVQGAGGVLVIGTIFKSIIQRTNFSDYGLNIYPERWIKNAYLEMQNAFASFDGTMLMSAIFGLVDDEMGTLYFMNVSHPDLLLYRQGKGEYIRRSNELPKLGHEDPTVSISLNVIALFPGDRILLGSDGRDDLIIGTDPDGFDIFNDDENMFLRNVEASDSDLQKLYELTLNSGKIIDDLSFLKIIWKGPVISSYDFDHSKVFKQIESLKENSDFHGVLALAQEMIDKYPHESLYLFELSYALTKLGQWERAIDFGEKLRLRIPDHLSNILNLVHCYVEIGKNARANEILSFAIMTIQDDGRLQKARETLRLH</sequence>
<dbReference type="GO" id="GO:0004672">
    <property type="term" value="F:protein kinase activity"/>
    <property type="evidence" value="ECO:0007669"/>
    <property type="project" value="InterPro"/>
</dbReference>
<dbReference type="RefSeq" id="WP_135622753.1">
    <property type="nucleotide sequence ID" value="NZ_RQGD01000014.1"/>
</dbReference>
<dbReference type="Pfam" id="PF00069">
    <property type="entry name" value="Pkinase"/>
    <property type="match status" value="1"/>
</dbReference>
<dbReference type="GO" id="GO:0005524">
    <property type="term" value="F:ATP binding"/>
    <property type="evidence" value="ECO:0007669"/>
    <property type="project" value="InterPro"/>
</dbReference>
<dbReference type="Gene3D" id="3.60.40.10">
    <property type="entry name" value="PPM-type phosphatase domain"/>
    <property type="match status" value="1"/>
</dbReference>
<dbReference type="Gene3D" id="3.40.50.300">
    <property type="entry name" value="P-loop containing nucleotide triphosphate hydrolases"/>
    <property type="match status" value="1"/>
</dbReference>